<evidence type="ECO:0000313" key="3">
    <source>
        <dbReference type="Proteomes" id="UP001549167"/>
    </source>
</evidence>
<accession>A0ABV2KY32</accession>
<dbReference type="EMBL" id="JBEPMX010000007">
    <property type="protein sequence ID" value="MET3683471.1"/>
    <property type="molecule type" value="Genomic_DNA"/>
</dbReference>
<proteinExistence type="predicted"/>
<dbReference type="Proteomes" id="UP001549167">
    <property type="component" value="Unassembled WGS sequence"/>
</dbReference>
<name>A0ABV2KY32_9BACI</name>
<reference evidence="2 3" key="1">
    <citation type="submission" date="2024-06" db="EMBL/GenBank/DDBJ databases">
        <title>Genomic Encyclopedia of Type Strains, Phase IV (KMG-IV): sequencing the most valuable type-strain genomes for metagenomic binning, comparative biology and taxonomic classification.</title>
        <authorList>
            <person name="Goeker M."/>
        </authorList>
    </citation>
    <scope>NUCLEOTIDE SEQUENCE [LARGE SCALE GENOMIC DNA]</scope>
    <source>
        <strain evidence="2 3">DSM 23520</strain>
    </source>
</reference>
<evidence type="ECO:0000256" key="1">
    <source>
        <dbReference type="SAM" id="Phobius"/>
    </source>
</evidence>
<protein>
    <submittedName>
        <fullName evidence="2">Uncharacterized protein</fullName>
    </submittedName>
</protein>
<keyword evidence="3" id="KW-1185">Reference proteome</keyword>
<evidence type="ECO:0000313" key="2">
    <source>
        <dbReference type="EMBL" id="MET3683471.1"/>
    </source>
</evidence>
<gene>
    <name evidence="2" type="ORF">ABID56_001566</name>
</gene>
<feature type="transmembrane region" description="Helical" evidence="1">
    <location>
        <begin position="43"/>
        <end position="61"/>
    </location>
</feature>
<keyword evidence="1" id="KW-0472">Membrane</keyword>
<sequence length="62" mass="7130">MMGLMQMVAVYLMPILCFAFVLNTVFLAEKIKNGDEDKDKNTFWVAITFTLIVYSFVSLLIM</sequence>
<dbReference type="RefSeq" id="WP_354220043.1">
    <property type="nucleotide sequence ID" value="NZ_JBEPMX010000007.1"/>
</dbReference>
<keyword evidence="1" id="KW-0812">Transmembrane</keyword>
<comment type="caution">
    <text evidence="2">The sequence shown here is derived from an EMBL/GenBank/DDBJ whole genome shotgun (WGS) entry which is preliminary data.</text>
</comment>
<keyword evidence="1" id="KW-1133">Transmembrane helix</keyword>
<organism evidence="2 3">
    <name type="scientific">Alkalibacillus flavidus</name>
    <dbReference type="NCBI Taxonomy" id="546021"/>
    <lineage>
        <taxon>Bacteria</taxon>
        <taxon>Bacillati</taxon>
        <taxon>Bacillota</taxon>
        <taxon>Bacilli</taxon>
        <taxon>Bacillales</taxon>
        <taxon>Bacillaceae</taxon>
        <taxon>Alkalibacillus</taxon>
    </lineage>
</organism>